<sequence>MGSNRSKPEMASLTNLAIQAMVMVDCDPAADYSIRGYRPMSWTRKESFLGFMERSFPIDPNPSMNQKVEIALEEKTALKAWKLQKRLNVTFLGTNNISEHLLFDPKENYLYIFHHVGFLKAHLEMAREHGYPLDQSMADSLQKGTLPPQLLVETLHSVQSILFPSIDRKSVPILDDLIANQDTAFDRECADYDGYGLFQEPPAGFSYLYWGDRLALLHELVISRPPRNKLERWLHRQSNEGNALFIALVALLISIFVGILSIGIGAVQIWIAWMAWKYPLTDSSG</sequence>
<organism evidence="2 3">
    <name type="scientific">Colletotrichum karsti</name>
    <dbReference type="NCBI Taxonomy" id="1095194"/>
    <lineage>
        <taxon>Eukaryota</taxon>
        <taxon>Fungi</taxon>
        <taxon>Dikarya</taxon>
        <taxon>Ascomycota</taxon>
        <taxon>Pezizomycotina</taxon>
        <taxon>Sordariomycetes</taxon>
        <taxon>Hypocreomycetidae</taxon>
        <taxon>Glomerellales</taxon>
        <taxon>Glomerellaceae</taxon>
        <taxon>Colletotrichum</taxon>
        <taxon>Colletotrichum boninense species complex</taxon>
    </lineage>
</organism>
<keyword evidence="1" id="KW-0812">Transmembrane</keyword>
<gene>
    <name evidence="2" type="ORF">CkaCkLH20_04013</name>
</gene>
<dbReference type="OrthoDB" id="5428890at2759"/>
<proteinExistence type="predicted"/>
<keyword evidence="1" id="KW-0472">Membrane</keyword>
<dbReference type="EMBL" id="JAATWM020000010">
    <property type="protein sequence ID" value="KAF9878521.1"/>
    <property type="molecule type" value="Genomic_DNA"/>
</dbReference>
<keyword evidence="3" id="KW-1185">Reference proteome</keyword>
<dbReference type="Proteomes" id="UP000781932">
    <property type="component" value="Unassembled WGS sequence"/>
</dbReference>
<evidence type="ECO:0000313" key="2">
    <source>
        <dbReference type="EMBL" id="KAF9878521.1"/>
    </source>
</evidence>
<reference evidence="2" key="1">
    <citation type="submission" date="2020-03" db="EMBL/GenBank/DDBJ databases">
        <authorList>
            <person name="He L."/>
        </authorList>
    </citation>
    <scope>NUCLEOTIDE SEQUENCE</scope>
    <source>
        <strain evidence="2">CkLH20</strain>
    </source>
</reference>
<dbReference type="AlphaFoldDB" id="A0A9P6LMT8"/>
<reference evidence="2" key="2">
    <citation type="submission" date="2020-11" db="EMBL/GenBank/DDBJ databases">
        <title>Whole genome sequencing of Colletotrichum sp.</title>
        <authorList>
            <person name="Li H."/>
        </authorList>
    </citation>
    <scope>NUCLEOTIDE SEQUENCE</scope>
    <source>
        <strain evidence="2">CkLH20</strain>
    </source>
</reference>
<evidence type="ECO:0000256" key="1">
    <source>
        <dbReference type="SAM" id="Phobius"/>
    </source>
</evidence>
<keyword evidence="1" id="KW-1133">Transmembrane helix</keyword>
<dbReference type="RefSeq" id="XP_038747982.1">
    <property type="nucleotide sequence ID" value="XM_038886732.1"/>
</dbReference>
<evidence type="ECO:0000313" key="3">
    <source>
        <dbReference type="Proteomes" id="UP000781932"/>
    </source>
</evidence>
<feature type="transmembrane region" description="Helical" evidence="1">
    <location>
        <begin position="243"/>
        <end position="276"/>
    </location>
</feature>
<name>A0A9P6LMT8_9PEZI</name>
<accession>A0A9P6LMT8</accession>
<protein>
    <submittedName>
        <fullName evidence="2">Uncharacterized protein</fullName>
    </submittedName>
</protein>
<comment type="caution">
    <text evidence="2">The sequence shown here is derived from an EMBL/GenBank/DDBJ whole genome shotgun (WGS) entry which is preliminary data.</text>
</comment>
<dbReference type="GeneID" id="62159806"/>